<reference evidence="2 3" key="1">
    <citation type="submission" date="2020-06" db="EMBL/GenBank/DDBJ databases">
        <title>Transcriptomic and genomic resources for Thalictrum thalictroides and T. hernandezii: Facilitating candidate gene discovery in an emerging model plant lineage.</title>
        <authorList>
            <person name="Arias T."/>
            <person name="Riano-Pachon D.M."/>
            <person name="Di Stilio V.S."/>
        </authorList>
    </citation>
    <scope>NUCLEOTIDE SEQUENCE [LARGE SCALE GENOMIC DNA]</scope>
    <source>
        <strain evidence="3">cv. WT478/WT964</strain>
        <tissue evidence="2">Leaves</tissue>
    </source>
</reference>
<keyword evidence="1" id="KW-0472">Membrane</keyword>
<dbReference type="Pfam" id="PF03140">
    <property type="entry name" value="DUF247"/>
    <property type="match status" value="1"/>
</dbReference>
<dbReference type="PANTHER" id="PTHR31170">
    <property type="entry name" value="BNAC04G53230D PROTEIN"/>
    <property type="match status" value="1"/>
</dbReference>
<evidence type="ECO:0000313" key="2">
    <source>
        <dbReference type="EMBL" id="KAF5180496.1"/>
    </source>
</evidence>
<dbReference type="OrthoDB" id="1862127at2759"/>
<accession>A0A7J6V680</accession>
<evidence type="ECO:0000313" key="3">
    <source>
        <dbReference type="Proteomes" id="UP000554482"/>
    </source>
</evidence>
<evidence type="ECO:0000256" key="1">
    <source>
        <dbReference type="SAM" id="Phobius"/>
    </source>
</evidence>
<proteinExistence type="predicted"/>
<dbReference type="InterPro" id="IPR004158">
    <property type="entry name" value="DUF247_pln"/>
</dbReference>
<gene>
    <name evidence="2" type="ORF">FRX31_029916</name>
</gene>
<keyword evidence="1" id="KW-0812">Transmembrane</keyword>
<feature type="transmembrane region" description="Helical" evidence="1">
    <location>
        <begin position="446"/>
        <end position="468"/>
    </location>
</feature>
<keyword evidence="1" id="KW-1133">Transmembrane helix</keyword>
<dbReference type="PANTHER" id="PTHR31170:SF17">
    <property type="match status" value="1"/>
</dbReference>
<organism evidence="2 3">
    <name type="scientific">Thalictrum thalictroides</name>
    <name type="common">Rue-anemone</name>
    <name type="synonym">Anemone thalictroides</name>
    <dbReference type="NCBI Taxonomy" id="46969"/>
    <lineage>
        <taxon>Eukaryota</taxon>
        <taxon>Viridiplantae</taxon>
        <taxon>Streptophyta</taxon>
        <taxon>Embryophyta</taxon>
        <taxon>Tracheophyta</taxon>
        <taxon>Spermatophyta</taxon>
        <taxon>Magnoliopsida</taxon>
        <taxon>Ranunculales</taxon>
        <taxon>Ranunculaceae</taxon>
        <taxon>Thalictroideae</taxon>
        <taxon>Thalictrum</taxon>
    </lineage>
</organism>
<name>A0A7J6V680_THATH</name>
<sequence>MAENGLQRIKTFDKRNYVTSNVGRNNNMETQKTFEKSDFISIHIFEEESRVLADDIINNIPAMPSSLSFIYRVPDRLRAVNFKKYEPRVVSIGPYHCEKENLRFTEKHKKWYLCNLITRPTEENTSFQDIVSAIRRLEVEARKCYAEEINVSSDDFVKMMILDGCFILELLYKYQEYQSKAKAEYKAIHSQDDHDPIFSATWIIRTLQRDLVLLENQLPFIVLESLFKRTRDVMHKNYSLSDLVLNLLNPAIPIKLVQRNNVITGKHMLDLLRNYLLLSTKPMKRGSFPTWNFTQYSATDLLEVGVKFQKKKQARGLFDITFTNGVLEIPPFFFGEGMTILLPNLIALEQCHRYYTDQITSYAILLDSLINTKDDVKLLRSKGIIDVMWNEDEIIAHEINNLCKGVKIDEFYYDGLCCRVNAYCRTDWHKWRATLRRNYFSTPWKILSVVAAFVLLLLTFTQTMYAILSF</sequence>
<dbReference type="AlphaFoldDB" id="A0A7J6V680"/>
<dbReference type="Proteomes" id="UP000554482">
    <property type="component" value="Unassembled WGS sequence"/>
</dbReference>
<dbReference type="EMBL" id="JABWDY010037347">
    <property type="protein sequence ID" value="KAF5180496.1"/>
    <property type="molecule type" value="Genomic_DNA"/>
</dbReference>
<keyword evidence="3" id="KW-1185">Reference proteome</keyword>
<protein>
    <submittedName>
        <fullName evidence="2">Uncharacterized protein</fullName>
    </submittedName>
</protein>
<comment type="caution">
    <text evidence="2">The sequence shown here is derived from an EMBL/GenBank/DDBJ whole genome shotgun (WGS) entry which is preliminary data.</text>
</comment>